<dbReference type="EMBL" id="KN833979">
    <property type="protein sequence ID" value="KIK13705.1"/>
    <property type="molecule type" value="Genomic_DNA"/>
</dbReference>
<sequence length="82" mass="9225">MSTSGAGEGPQELLENPFARDRTGICAYQSKSRWSRSRSERTQERITFRAGSLAQCPGMVKSYEVARQSNGHETSVMMLLRR</sequence>
<reference evidence="2" key="2">
    <citation type="submission" date="2015-01" db="EMBL/GenBank/DDBJ databases">
        <title>Evolutionary Origins and Diversification of the Mycorrhizal Mutualists.</title>
        <authorList>
            <consortium name="DOE Joint Genome Institute"/>
            <consortium name="Mycorrhizal Genomics Consortium"/>
            <person name="Kohler A."/>
            <person name="Kuo A."/>
            <person name="Nagy L.G."/>
            <person name="Floudas D."/>
            <person name="Copeland A."/>
            <person name="Barry K.W."/>
            <person name="Cichocki N."/>
            <person name="Veneault-Fourrey C."/>
            <person name="LaButti K."/>
            <person name="Lindquist E.A."/>
            <person name="Lipzen A."/>
            <person name="Lundell T."/>
            <person name="Morin E."/>
            <person name="Murat C."/>
            <person name="Riley R."/>
            <person name="Ohm R."/>
            <person name="Sun H."/>
            <person name="Tunlid A."/>
            <person name="Henrissat B."/>
            <person name="Grigoriev I.V."/>
            <person name="Hibbett D.S."/>
            <person name="Martin F."/>
        </authorList>
    </citation>
    <scope>NUCLEOTIDE SEQUENCE [LARGE SCALE GENOMIC DNA]</scope>
    <source>
        <strain evidence="2">441</strain>
    </source>
</reference>
<dbReference type="HOGENOM" id="CLU_2559163_0_0_1"/>
<dbReference type="Proteomes" id="UP000054018">
    <property type="component" value="Unassembled WGS sequence"/>
</dbReference>
<name>A0A0C9XMS4_9AGAM</name>
<dbReference type="AlphaFoldDB" id="A0A0C9XMS4"/>
<protein>
    <submittedName>
        <fullName evidence="1">Uncharacterized protein</fullName>
    </submittedName>
</protein>
<reference evidence="1 2" key="1">
    <citation type="submission" date="2014-04" db="EMBL/GenBank/DDBJ databases">
        <authorList>
            <consortium name="DOE Joint Genome Institute"/>
            <person name="Kuo A."/>
            <person name="Kohler A."/>
            <person name="Costa M.D."/>
            <person name="Nagy L.G."/>
            <person name="Floudas D."/>
            <person name="Copeland A."/>
            <person name="Barry K.W."/>
            <person name="Cichocki N."/>
            <person name="Veneault-Fourrey C."/>
            <person name="LaButti K."/>
            <person name="Lindquist E.A."/>
            <person name="Lipzen A."/>
            <person name="Lundell T."/>
            <person name="Morin E."/>
            <person name="Murat C."/>
            <person name="Sun H."/>
            <person name="Tunlid A."/>
            <person name="Henrissat B."/>
            <person name="Grigoriev I.V."/>
            <person name="Hibbett D.S."/>
            <person name="Martin F."/>
            <person name="Nordberg H.P."/>
            <person name="Cantor M.N."/>
            <person name="Hua S.X."/>
        </authorList>
    </citation>
    <scope>NUCLEOTIDE SEQUENCE [LARGE SCALE GENOMIC DNA]</scope>
    <source>
        <strain evidence="1 2">441</strain>
    </source>
</reference>
<evidence type="ECO:0000313" key="1">
    <source>
        <dbReference type="EMBL" id="KIK13705.1"/>
    </source>
</evidence>
<accession>A0A0C9XMS4</accession>
<gene>
    <name evidence="1" type="ORF">PISMIDRAFT_688472</name>
</gene>
<evidence type="ECO:0000313" key="2">
    <source>
        <dbReference type="Proteomes" id="UP000054018"/>
    </source>
</evidence>
<organism evidence="1 2">
    <name type="scientific">Pisolithus microcarpus 441</name>
    <dbReference type="NCBI Taxonomy" id="765257"/>
    <lineage>
        <taxon>Eukaryota</taxon>
        <taxon>Fungi</taxon>
        <taxon>Dikarya</taxon>
        <taxon>Basidiomycota</taxon>
        <taxon>Agaricomycotina</taxon>
        <taxon>Agaricomycetes</taxon>
        <taxon>Agaricomycetidae</taxon>
        <taxon>Boletales</taxon>
        <taxon>Sclerodermatineae</taxon>
        <taxon>Pisolithaceae</taxon>
        <taxon>Pisolithus</taxon>
    </lineage>
</organism>
<keyword evidence="2" id="KW-1185">Reference proteome</keyword>
<proteinExistence type="predicted"/>